<reference evidence="2 3" key="1">
    <citation type="submission" date="2024-06" db="EMBL/GenBank/DDBJ databases">
        <title>Genomic Encyclopedia of Type Strains, Phase IV (KMG-IV): sequencing the most valuable type-strain genomes for metagenomic binning, comparative biology and taxonomic classification.</title>
        <authorList>
            <person name="Goeker M."/>
        </authorList>
    </citation>
    <scope>NUCLEOTIDE SEQUENCE [LARGE SCALE GENOMIC DNA]</scope>
    <source>
        <strain evidence="2 3">DSM 19730</strain>
    </source>
</reference>
<dbReference type="EMBL" id="JBEPMN010000017">
    <property type="protein sequence ID" value="MET3662984.1"/>
    <property type="molecule type" value="Genomic_DNA"/>
</dbReference>
<proteinExistence type="predicted"/>
<evidence type="ECO:0000313" key="2">
    <source>
        <dbReference type="EMBL" id="MET3662984.1"/>
    </source>
</evidence>
<sequence length="69" mass="7237">MNAGSRSVRRATLVNWRLISVLIVTAGVLLFVGANAHLVYVALGSQPECVPHEKAADGAGTYRAARSAC</sequence>
<comment type="caution">
    <text evidence="2">The sequence shown here is derived from an EMBL/GenBank/DDBJ whole genome shotgun (WGS) entry which is preliminary data.</text>
</comment>
<protein>
    <submittedName>
        <fullName evidence="2">Uncharacterized protein</fullName>
    </submittedName>
</protein>
<dbReference type="RefSeq" id="WP_354152818.1">
    <property type="nucleotide sequence ID" value="NZ_JBEPMN010000017.1"/>
</dbReference>
<evidence type="ECO:0000256" key="1">
    <source>
        <dbReference type="SAM" id="Phobius"/>
    </source>
</evidence>
<keyword evidence="1" id="KW-0812">Transmembrane</keyword>
<organism evidence="2 3">
    <name type="scientific">Aquamicrobium ahrensii</name>
    <dbReference type="NCBI Taxonomy" id="469551"/>
    <lineage>
        <taxon>Bacteria</taxon>
        <taxon>Pseudomonadati</taxon>
        <taxon>Pseudomonadota</taxon>
        <taxon>Alphaproteobacteria</taxon>
        <taxon>Hyphomicrobiales</taxon>
        <taxon>Phyllobacteriaceae</taxon>
        <taxon>Aquamicrobium</taxon>
    </lineage>
</organism>
<keyword evidence="1" id="KW-0472">Membrane</keyword>
<feature type="transmembrane region" description="Helical" evidence="1">
    <location>
        <begin position="21"/>
        <end position="43"/>
    </location>
</feature>
<dbReference type="Proteomes" id="UP001549143">
    <property type="component" value="Unassembled WGS sequence"/>
</dbReference>
<name>A0ABV2KPI4_9HYPH</name>
<accession>A0ABV2KPI4</accession>
<evidence type="ECO:0000313" key="3">
    <source>
        <dbReference type="Proteomes" id="UP001549143"/>
    </source>
</evidence>
<gene>
    <name evidence="2" type="ORF">ABID44_003337</name>
</gene>
<keyword evidence="1" id="KW-1133">Transmembrane helix</keyword>
<keyword evidence="3" id="KW-1185">Reference proteome</keyword>